<accession>A0A4Q4ZIL3</accession>
<dbReference type="PROSITE" id="PS50928">
    <property type="entry name" value="ABC_TM1"/>
    <property type="match status" value="1"/>
</dbReference>
<evidence type="ECO:0000256" key="2">
    <source>
        <dbReference type="ARBA" id="ARBA00007069"/>
    </source>
</evidence>
<dbReference type="InterPro" id="IPR035906">
    <property type="entry name" value="MetI-like_sf"/>
</dbReference>
<dbReference type="PANTHER" id="PTHR42929">
    <property type="entry name" value="INNER MEMBRANE ABC TRANSPORTER PERMEASE PROTEIN YDCU-RELATED-RELATED"/>
    <property type="match status" value="1"/>
</dbReference>
<dbReference type="InterPro" id="IPR000515">
    <property type="entry name" value="MetI-like"/>
</dbReference>
<comment type="caution">
    <text evidence="10">The sequence shown here is derived from an EMBL/GenBank/DDBJ whole genome shotgun (WGS) entry which is preliminary data.</text>
</comment>
<dbReference type="CDD" id="cd06261">
    <property type="entry name" value="TM_PBP2"/>
    <property type="match status" value="1"/>
</dbReference>
<gene>
    <name evidence="10" type="ORF">EKO23_04200</name>
</gene>
<evidence type="ECO:0000256" key="6">
    <source>
        <dbReference type="ARBA" id="ARBA00022989"/>
    </source>
</evidence>
<dbReference type="GO" id="GO:0005886">
    <property type="term" value="C:plasma membrane"/>
    <property type="evidence" value="ECO:0007669"/>
    <property type="project" value="UniProtKB-SubCell"/>
</dbReference>
<evidence type="ECO:0000256" key="1">
    <source>
        <dbReference type="ARBA" id="ARBA00004651"/>
    </source>
</evidence>
<comment type="subcellular location">
    <subcellularLocation>
        <location evidence="1 8">Cell membrane</location>
        <topology evidence="1 8">Multi-pass membrane protein</topology>
    </subcellularLocation>
</comment>
<dbReference type="RefSeq" id="WP_134714401.1">
    <property type="nucleotide sequence ID" value="NZ_SDKM01000004.1"/>
</dbReference>
<evidence type="ECO:0000256" key="7">
    <source>
        <dbReference type="ARBA" id="ARBA00023136"/>
    </source>
</evidence>
<dbReference type="SUPFAM" id="SSF161098">
    <property type="entry name" value="MetI-like"/>
    <property type="match status" value="1"/>
</dbReference>
<feature type="transmembrane region" description="Helical" evidence="8">
    <location>
        <begin position="12"/>
        <end position="41"/>
    </location>
</feature>
<keyword evidence="7 8" id="KW-0472">Membrane</keyword>
<keyword evidence="4" id="KW-1003">Cell membrane</keyword>
<keyword evidence="5 8" id="KW-0812">Transmembrane</keyword>
<feature type="transmembrane region" description="Helical" evidence="8">
    <location>
        <begin position="273"/>
        <end position="292"/>
    </location>
</feature>
<dbReference type="PANTHER" id="PTHR42929:SF1">
    <property type="entry name" value="INNER MEMBRANE ABC TRANSPORTER PERMEASE PROTEIN YDCU-RELATED"/>
    <property type="match status" value="1"/>
</dbReference>
<dbReference type="OrthoDB" id="9810794at2"/>
<evidence type="ECO:0000313" key="10">
    <source>
        <dbReference type="EMBL" id="RYP88053.1"/>
    </source>
</evidence>
<name>A0A4Q4ZIL3_9ACTN</name>
<evidence type="ECO:0000256" key="4">
    <source>
        <dbReference type="ARBA" id="ARBA00022475"/>
    </source>
</evidence>
<dbReference type="Gene3D" id="1.10.3720.10">
    <property type="entry name" value="MetI-like"/>
    <property type="match status" value="1"/>
</dbReference>
<dbReference type="GO" id="GO:0055085">
    <property type="term" value="P:transmembrane transport"/>
    <property type="evidence" value="ECO:0007669"/>
    <property type="project" value="InterPro"/>
</dbReference>
<keyword evidence="6 8" id="KW-1133">Transmembrane helix</keyword>
<evidence type="ECO:0000256" key="3">
    <source>
        <dbReference type="ARBA" id="ARBA00022448"/>
    </source>
</evidence>
<comment type="similarity">
    <text evidence="2">Belongs to the binding-protein-dependent transport system permease family. CysTW subfamily.</text>
</comment>
<feature type="transmembrane region" description="Helical" evidence="8">
    <location>
        <begin position="119"/>
        <end position="139"/>
    </location>
</feature>
<evidence type="ECO:0000313" key="11">
    <source>
        <dbReference type="Proteomes" id="UP000295198"/>
    </source>
</evidence>
<dbReference type="EMBL" id="SDKM01000004">
    <property type="protein sequence ID" value="RYP88053.1"/>
    <property type="molecule type" value="Genomic_DNA"/>
</dbReference>
<feature type="domain" description="ABC transmembrane type-1" evidence="9">
    <location>
        <begin position="83"/>
        <end position="291"/>
    </location>
</feature>
<dbReference type="AlphaFoldDB" id="A0A4Q4ZIL3"/>
<evidence type="ECO:0000256" key="8">
    <source>
        <dbReference type="RuleBase" id="RU363032"/>
    </source>
</evidence>
<proteinExistence type="inferred from homology"/>
<evidence type="ECO:0000256" key="5">
    <source>
        <dbReference type="ARBA" id="ARBA00022692"/>
    </source>
</evidence>
<reference evidence="10 11" key="1">
    <citation type="submission" date="2019-01" db="EMBL/GenBank/DDBJ databases">
        <title>Nocardioides guangzhouensis sp. nov., an actinobacterium isolated from soil.</title>
        <authorList>
            <person name="Fu Y."/>
            <person name="Cai Y."/>
            <person name="Lin Z."/>
            <person name="Chen P."/>
        </authorList>
    </citation>
    <scope>NUCLEOTIDE SEQUENCE [LARGE SCALE GENOMIC DNA]</scope>
    <source>
        <strain evidence="10 11">130</strain>
    </source>
</reference>
<feature type="transmembrane region" description="Helical" evidence="8">
    <location>
        <begin position="225"/>
        <end position="243"/>
    </location>
</feature>
<protein>
    <submittedName>
        <fullName evidence="10">ABC transporter permease</fullName>
    </submittedName>
</protein>
<sequence>MAERGARGGTRLLWPALAIPGIVWLGLLLVAPFYVVLAILFGGVDPILRQPVPVWNPVYWDFTQFEYVWQHIVGQDAFFRPALLRTVVYVGVASLLCLVIAYPVAYYTARFAGRWKGALLAALIAPFWISYMMRMLAWVNLLQTDGLFNKALSLGGLLDVHVNWLGGQPETVVMGLVYGYVPYMILPLFAGLDRMPAATLEAARDLGASRWETFRRVTWPLSRQAVVASVLVTSVPMLGDYFTTDLLSGSPETSMIGNLINNSVLTPGQTGQAGAFVLLILLVSILPMVLYVRYTRTAEDTAS</sequence>
<dbReference type="Pfam" id="PF00528">
    <property type="entry name" value="BPD_transp_1"/>
    <property type="match status" value="1"/>
</dbReference>
<feature type="transmembrane region" description="Helical" evidence="8">
    <location>
        <begin position="87"/>
        <end position="107"/>
    </location>
</feature>
<dbReference type="Proteomes" id="UP000295198">
    <property type="component" value="Unassembled WGS sequence"/>
</dbReference>
<feature type="transmembrane region" description="Helical" evidence="8">
    <location>
        <begin position="172"/>
        <end position="192"/>
    </location>
</feature>
<keyword evidence="11" id="KW-1185">Reference proteome</keyword>
<keyword evidence="3 8" id="KW-0813">Transport</keyword>
<evidence type="ECO:0000259" key="9">
    <source>
        <dbReference type="PROSITE" id="PS50928"/>
    </source>
</evidence>
<organism evidence="10 11">
    <name type="scientific">Nocardioides guangzhouensis</name>
    <dbReference type="NCBI Taxonomy" id="2497878"/>
    <lineage>
        <taxon>Bacteria</taxon>
        <taxon>Bacillati</taxon>
        <taxon>Actinomycetota</taxon>
        <taxon>Actinomycetes</taxon>
        <taxon>Propionibacteriales</taxon>
        <taxon>Nocardioidaceae</taxon>
        <taxon>Nocardioides</taxon>
    </lineage>
</organism>